<evidence type="ECO:0000256" key="1">
    <source>
        <dbReference type="ARBA" id="ARBA00006924"/>
    </source>
</evidence>
<proteinExistence type="inferred from homology"/>
<comment type="similarity">
    <text evidence="1">Belongs to the sirtuin family. Class I subfamily.</text>
</comment>
<sequence>MPLMRIPYTSPLPSPTVVPASASTIPGAVSALYNFLTAPNATFRSGNGKTVILSGAGISVASGLADYRGTKGTYTLNKTYRPIYFHEFCASHEARKRYWARSFLGWTTLNTAKPNPAHHAVSGLADWGTLSSVITQNVDSFHPKAHPKLKTLELHGYLRSNVCLTCRTEYDRAKFQKDLEKLNPEWAAFLAEMLESGALTTENPDERKRRGLKTNPDGDVDVPGVEYSTFRYPACPKCLANPPRDSKIETDANGAWLPTSNAGILKPAVIMFGESIPDQVKLAVEEAIDEASRILILGSSLATYSAWRLIKRAKEQGMPIAAANIGGIRGEEQFFQDLSPDSTGKDGVRCSLPLEQVLPALVQKMEQEPPSMRLAALRNGNFTPAPWAYR</sequence>
<feature type="binding site" evidence="4">
    <location>
        <position position="235"/>
    </location>
    <ligand>
        <name>Zn(2+)</name>
        <dbReference type="ChEBI" id="CHEBI:29105"/>
    </ligand>
</feature>
<dbReference type="InterPro" id="IPR026591">
    <property type="entry name" value="Sirtuin_cat_small_dom_sf"/>
</dbReference>
<feature type="binding site" evidence="4">
    <location>
        <position position="163"/>
    </location>
    <ligand>
        <name>Zn(2+)</name>
        <dbReference type="ChEBI" id="CHEBI:29105"/>
    </ligand>
</feature>
<evidence type="ECO:0000256" key="3">
    <source>
        <dbReference type="ARBA" id="ARBA00023027"/>
    </source>
</evidence>
<keyword evidence="4" id="KW-0862">Zinc</keyword>
<evidence type="ECO:0000259" key="5">
    <source>
        <dbReference type="PROSITE" id="PS50305"/>
    </source>
</evidence>
<dbReference type="OrthoDB" id="424302at2759"/>
<dbReference type="Pfam" id="PF02146">
    <property type="entry name" value="SIR2"/>
    <property type="match status" value="1"/>
</dbReference>
<name>A0A9P4QF95_9PEZI</name>
<dbReference type="EMBL" id="MU003774">
    <property type="protein sequence ID" value="KAF2723769.1"/>
    <property type="molecule type" value="Genomic_DNA"/>
</dbReference>
<keyword evidence="4" id="KW-0479">Metal-binding</keyword>
<feature type="domain" description="Deacetylase sirtuin-type" evidence="5">
    <location>
        <begin position="26"/>
        <end position="368"/>
    </location>
</feature>
<protein>
    <submittedName>
        <fullName evidence="6">DHS-like NAD/FAD-binding domain-containing protein</fullName>
    </submittedName>
</protein>
<evidence type="ECO:0000313" key="7">
    <source>
        <dbReference type="Proteomes" id="UP000799441"/>
    </source>
</evidence>
<dbReference type="GO" id="GO:0046872">
    <property type="term" value="F:metal ion binding"/>
    <property type="evidence" value="ECO:0007669"/>
    <property type="project" value="UniProtKB-KW"/>
</dbReference>
<dbReference type="SUPFAM" id="SSF52467">
    <property type="entry name" value="DHS-like NAD/FAD-binding domain"/>
    <property type="match status" value="1"/>
</dbReference>
<keyword evidence="2" id="KW-0808">Transferase</keyword>
<dbReference type="Proteomes" id="UP000799441">
    <property type="component" value="Unassembled WGS sequence"/>
</dbReference>
<dbReference type="Gene3D" id="3.30.1600.10">
    <property type="entry name" value="SIR2/SIRT2 'Small Domain"/>
    <property type="match status" value="1"/>
</dbReference>
<dbReference type="PROSITE" id="PS50305">
    <property type="entry name" value="SIRTUIN"/>
    <property type="match status" value="1"/>
</dbReference>
<keyword evidence="7" id="KW-1185">Reference proteome</keyword>
<dbReference type="AlphaFoldDB" id="A0A9P4QF95"/>
<evidence type="ECO:0000256" key="4">
    <source>
        <dbReference type="PROSITE-ProRule" id="PRU00236"/>
    </source>
</evidence>
<accession>A0A9P4QF95</accession>
<reference evidence="6" key="1">
    <citation type="journal article" date="2020" name="Stud. Mycol.">
        <title>101 Dothideomycetes genomes: a test case for predicting lifestyles and emergence of pathogens.</title>
        <authorList>
            <person name="Haridas S."/>
            <person name="Albert R."/>
            <person name="Binder M."/>
            <person name="Bloem J."/>
            <person name="Labutti K."/>
            <person name="Salamov A."/>
            <person name="Andreopoulos B."/>
            <person name="Baker S."/>
            <person name="Barry K."/>
            <person name="Bills G."/>
            <person name="Bluhm B."/>
            <person name="Cannon C."/>
            <person name="Castanera R."/>
            <person name="Culley D."/>
            <person name="Daum C."/>
            <person name="Ezra D."/>
            <person name="Gonzalez J."/>
            <person name="Henrissat B."/>
            <person name="Kuo A."/>
            <person name="Liang C."/>
            <person name="Lipzen A."/>
            <person name="Lutzoni F."/>
            <person name="Magnuson J."/>
            <person name="Mondo S."/>
            <person name="Nolan M."/>
            <person name="Ohm R."/>
            <person name="Pangilinan J."/>
            <person name="Park H.-J."/>
            <person name="Ramirez L."/>
            <person name="Alfaro M."/>
            <person name="Sun H."/>
            <person name="Tritt A."/>
            <person name="Yoshinaga Y."/>
            <person name="Zwiers L.-H."/>
            <person name="Turgeon B."/>
            <person name="Goodwin S."/>
            <person name="Spatafora J."/>
            <person name="Crous P."/>
            <person name="Grigoriev I."/>
        </authorList>
    </citation>
    <scope>NUCLEOTIDE SEQUENCE</scope>
    <source>
        <strain evidence="6">CBS 116435</strain>
    </source>
</reference>
<keyword evidence="3" id="KW-0520">NAD</keyword>
<dbReference type="InterPro" id="IPR003000">
    <property type="entry name" value="Sirtuin"/>
</dbReference>
<evidence type="ECO:0000313" key="6">
    <source>
        <dbReference type="EMBL" id="KAF2723769.1"/>
    </source>
</evidence>
<comment type="caution">
    <text evidence="6">The sequence shown here is derived from an EMBL/GenBank/DDBJ whole genome shotgun (WGS) entry which is preliminary data.</text>
</comment>
<evidence type="ECO:0000256" key="2">
    <source>
        <dbReference type="ARBA" id="ARBA00022679"/>
    </source>
</evidence>
<dbReference type="GO" id="GO:0016740">
    <property type="term" value="F:transferase activity"/>
    <property type="evidence" value="ECO:0007669"/>
    <property type="project" value="UniProtKB-KW"/>
</dbReference>
<dbReference type="PANTHER" id="PTHR47651:SF17">
    <property type="entry name" value="DEACETYLASE SIRTUIN-TYPE DOMAIN-CONTAINING PROTEIN"/>
    <property type="match status" value="1"/>
</dbReference>
<feature type="binding site" evidence="4">
    <location>
        <position position="238"/>
    </location>
    <ligand>
        <name>Zn(2+)</name>
        <dbReference type="ChEBI" id="CHEBI:29105"/>
    </ligand>
</feature>
<organism evidence="6 7">
    <name type="scientific">Polychaeton citri CBS 116435</name>
    <dbReference type="NCBI Taxonomy" id="1314669"/>
    <lineage>
        <taxon>Eukaryota</taxon>
        <taxon>Fungi</taxon>
        <taxon>Dikarya</taxon>
        <taxon>Ascomycota</taxon>
        <taxon>Pezizomycotina</taxon>
        <taxon>Dothideomycetes</taxon>
        <taxon>Dothideomycetidae</taxon>
        <taxon>Capnodiales</taxon>
        <taxon>Capnodiaceae</taxon>
        <taxon>Polychaeton</taxon>
    </lineage>
</organism>
<feature type="active site" description="Proton acceptor" evidence="4">
    <location>
        <position position="155"/>
    </location>
</feature>
<dbReference type="InterPro" id="IPR029035">
    <property type="entry name" value="DHS-like_NAD/FAD-binding_dom"/>
</dbReference>
<feature type="binding site" evidence="4">
    <location>
        <position position="166"/>
    </location>
    <ligand>
        <name>Zn(2+)</name>
        <dbReference type="ChEBI" id="CHEBI:29105"/>
    </ligand>
</feature>
<dbReference type="Gene3D" id="3.40.50.1220">
    <property type="entry name" value="TPP-binding domain"/>
    <property type="match status" value="1"/>
</dbReference>
<gene>
    <name evidence="6" type="ORF">K431DRAFT_292081</name>
</gene>
<dbReference type="PANTHER" id="PTHR47651">
    <property type="entry name" value="NAD-DEPENDENT HISTONE DEACETYLASE HST4"/>
    <property type="match status" value="1"/>
</dbReference>
<dbReference type="InterPro" id="IPR026590">
    <property type="entry name" value="Ssirtuin_cat_dom"/>
</dbReference>
<dbReference type="GO" id="GO:0070403">
    <property type="term" value="F:NAD+ binding"/>
    <property type="evidence" value="ECO:0007669"/>
    <property type="project" value="InterPro"/>
</dbReference>